<comment type="caution">
    <text evidence="9">The sequence shown here is derived from an EMBL/GenBank/DDBJ whole genome shotgun (WGS) entry which is preliminary data.</text>
</comment>
<evidence type="ECO:0000259" key="8">
    <source>
        <dbReference type="PROSITE" id="PS50995"/>
    </source>
</evidence>
<evidence type="ECO:0000256" key="6">
    <source>
        <dbReference type="ARBA" id="ARBA00047188"/>
    </source>
</evidence>
<dbReference type="PANTHER" id="PTHR42756">
    <property type="entry name" value="TRANSCRIPTIONAL REGULATOR, MARR"/>
    <property type="match status" value="1"/>
</dbReference>
<protein>
    <recommendedName>
        <fullName evidence="6">HTH-type transcriptional regulator SarZ</fullName>
    </recommendedName>
    <alternativeName>
        <fullName evidence="7">Staphylococcal accessory regulator Z</fullName>
    </alternativeName>
</protein>
<sequence>MTNIMNSFGFLSFKLAEALEENLETYISEKYQMKSRELGIMILVKEKKLSQIQIGQILKIDKNSVRFFIDSLEERKYVYREKNQENRRENLICLTEQGENLAEELLKILSISENDVLDVLSLEEQEQLKSILTKVYENRSPK</sequence>
<keyword evidence="10" id="KW-1185">Reference proteome</keyword>
<dbReference type="InterPro" id="IPR055166">
    <property type="entry name" value="Transc_reg_Sar_Rot_HTH"/>
</dbReference>
<evidence type="ECO:0000256" key="5">
    <source>
        <dbReference type="ARBA" id="ARBA00046337"/>
    </source>
</evidence>
<keyword evidence="2" id="KW-0805">Transcription regulation</keyword>
<accession>A0ABV3VZ66</accession>
<evidence type="ECO:0000313" key="9">
    <source>
        <dbReference type="EMBL" id="MEX3746224.1"/>
    </source>
</evidence>
<name>A0ABV3VZ66_9BACI</name>
<comment type="similarity">
    <text evidence="5">Belongs to the SarZ family.</text>
</comment>
<dbReference type="Proteomes" id="UP001558534">
    <property type="component" value="Unassembled WGS sequence"/>
</dbReference>
<proteinExistence type="inferred from homology"/>
<evidence type="ECO:0000256" key="2">
    <source>
        <dbReference type="ARBA" id="ARBA00023015"/>
    </source>
</evidence>
<evidence type="ECO:0000256" key="4">
    <source>
        <dbReference type="ARBA" id="ARBA00023163"/>
    </source>
</evidence>
<evidence type="ECO:0000256" key="1">
    <source>
        <dbReference type="ARBA" id="ARBA00004496"/>
    </source>
</evidence>
<dbReference type="RefSeq" id="WP_368636896.1">
    <property type="nucleotide sequence ID" value="NZ_JBFRHK010000008.1"/>
</dbReference>
<dbReference type="InterPro" id="IPR036390">
    <property type="entry name" value="WH_DNA-bd_sf"/>
</dbReference>
<evidence type="ECO:0000313" key="10">
    <source>
        <dbReference type="Proteomes" id="UP001558534"/>
    </source>
</evidence>
<evidence type="ECO:0000256" key="7">
    <source>
        <dbReference type="ARBA" id="ARBA00047207"/>
    </source>
</evidence>
<keyword evidence="3" id="KW-0238">DNA-binding</keyword>
<dbReference type="SUPFAM" id="SSF46785">
    <property type="entry name" value="Winged helix' DNA-binding domain"/>
    <property type="match status" value="1"/>
</dbReference>
<dbReference type="Pfam" id="PF22381">
    <property type="entry name" value="Staph_reg_Sar_Rot"/>
    <property type="match status" value="1"/>
</dbReference>
<dbReference type="InterPro" id="IPR000835">
    <property type="entry name" value="HTH_MarR-typ"/>
</dbReference>
<dbReference type="InterPro" id="IPR036388">
    <property type="entry name" value="WH-like_DNA-bd_sf"/>
</dbReference>
<keyword evidence="4" id="KW-0804">Transcription</keyword>
<dbReference type="PRINTS" id="PR00598">
    <property type="entry name" value="HTHMARR"/>
</dbReference>
<dbReference type="Gene3D" id="1.10.10.10">
    <property type="entry name" value="Winged helix-like DNA-binding domain superfamily/Winged helix DNA-binding domain"/>
    <property type="match status" value="1"/>
</dbReference>
<dbReference type="EMBL" id="JBFRHK010000008">
    <property type="protein sequence ID" value="MEX3746224.1"/>
    <property type="molecule type" value="Genomic_DNA"/>
</dbReference>
<gene>
    <name evidence="9" type="ORF">AB1300_13875</name>
</gene>
<organism evidence="9 10">
    <name type="scientific">Lysinibacillus xylanilyticus</name>
    <dbReference type="NCBI Taxonomy" id="582475"/>
    <lineage>
        <taxon>Bacteria</taxon>
        <taxon>Bacillati</taxon>
        <taxon>Bacillota</taxon>
        <taxon>Bacilli</taxon>
        <taxon>Bacillales</taxon>
        <taxon>Bacillaceae</taxon>
        <taxon>Lysinibacillus</taxon>
    </lineage>
</organism>
<comment type="subcellular location">
    <subcellularLocation>
        <location evidence="1">Cytoplasm</location>
    </subcellularLocation>
</comment>
<dbReference type="PANTHER" id="PTHR42756:SF1">
    <property type="entry name" value="TRANSCRIPTIONAL REPRESSOR OF EMRAB OPERON"/>
    <property type="match status" value="1"/>
</dbReference>
<evidence type="ECO:0000256" key="3">
    <source>
        <dbReference type="ARBA" id="ARBA00023125"/>
    </source>
</evidence>
<dbReference type="SMART" id="SM00347">
    <property type="entry name" value="HTH_MARR"/>
    <property type="match status" value="1"/>
</dbReference>
<dbReference type="PROSITE" id="PS50995">
    <property type="entry name" value="HTH_MARR_2"/>
    <property type="match status" value="1"/>
</dbReference>
<reference evidence="9 10" key="1">
    <citation type="submission" date="2024-07" db="EMBL/GenBank/DDBJ databases">
        <title>Characterization of a bacterium isolated from hydrolysated instant sea cucumber by whole-genome sequencing and metabolomics.</title>
        <authorList>
            <person name="Luo X."/>
            <person name="Zhang Z."/>
            <person name="Zheng Z."/>
            <person name="Zhang W."/>
            <person name="Ming T."/>
            <person name="Jiao L."/>
            <person name="Su X."/>
            <person name="Kong F."/>
            <person name="Xu J."/>
        </authorList>
    </citation>
    <scope>NUCLEOTIDE SEQUENCE [LARGE SCALE GENOMIC DNA]</scope>
    <source>
        <strain evidence="9 10">XL-2024</strain>
    </source>
</reference>
<feature type="domain" description="HTH marR-type" evidence="8">
    <location>
        <begin position="5"/>
        <end position="137"/>
    </location>
</feature>